<proteinExistence type="predicted"/>
<dbReference type="EMBL" id="CP002049">
    <property type="protein sequence ID" value="ADI14071.1"/>
    <property type="molecule type" value="Genomic_DNA"/>
</dbReference>
<dbReference type="HOGENOM" id="CLU_183864_0_0_0"/>
<dbReference type="Proteomes" id="UP000000379">
    <property type="component" value="Chromosome"/>
</dbReference>
<dbReference type="Pfam" id="PF19891">
    <property type="entry name" value="DUF6364"/>
    <property type="match status" value="1"/>
</dbReference>
<dbReference type="InterPro" id="IPR010985">
    <property type="entry name" value="Ribbon_hlx_hlx"/>
</dbReference>
<dbReference type="InterPro" id="IPR045944">
    <property type="entry name" value="DUF6364"/>
</dbReference>
<reference evidence="1 2" key="2">
    <citation type="journal article" date="2011" name="Stand. Genomic Sci.">
        <title>Complete genome sequence of Truepera radiovictrix type strain (RQ-24).</title>
        <authorList>
            <person name="Ivanova N."/>
            <person name="Rohde C."/>
            <person name="Munk C."/>
            <person name="Nolan M."/>
            <person name="Lucas S."/>
            <person name="Del Rio T.G."/>
            <person name="Tice H."/>
            <person name="Deshpande S."/>
            <person name="Cheng J.F."/>
            <person name="Tapia R."/>
            <person name="Han C."/>
            <person name="Goodwin L."/>
            <person name="Pitluck S."/>
            <person name="Liolios K."/>
            <person name="Mavromatis K."/>
            <person name="Mikhailova N."/>
            <person name="Pati A."/>
            <person name="Chen A."/>
            <person name="Palaniappan K."/>
            <person name="Land M."/>
            <person name="Hauser L."/>
            <person name="Chang Y.J."/>
            <person name="Jeffries C.D."/>
            <person name="Brambilla E."/>
            <person name="Rohde M."/>
            <person name="Goker M."/>
            <person name="Tindall B.J."/>
            <person name="Woyke T."/>
            <person name="Bristow J."/>
            <person name="Eisen J.A."/>
            <person name="Markowitz V."/>
            <person name="Hugenholtz P."/>
            <person name="Kyrpides N.C."/>
            <person name="Klenk H.P."/>
            <person name="Lapidus A."/>
        </authorList>
    </citation>
    <scope>NUCLEOTIDE SEQUENCE [LARGE SCALE GENOMIC DNA]</scope>
    <source>
        <strain evidence="2">DSM 17093 / CIP 108686 / LMG 22925 / RQ-24</strain>
    </source>
</reference>
<keyword evidence="2" id="KW-1185">Reference proteome</keyword>
<dbReference type="SUPFAM" id="SSF47598">
    <property type="entry name" value="Ribbon-helix-helix"/>
    <property type="match status" value="1"/>
</dbReference>
<protein>
    <recommendedName>
        <fullName evidence="3">CopG domain protein DNA-binding domain protein</fullName>
    </recommendedName>
</protein>
<dbReference type="RefSeq" id="WP_013177442.1">
    <property type="nucleotide sequence ID" value="NC_014221.1"/>
</dbReference>
<organism evidence="1 2">
    <name type="scientific">Truepera radiovictrix (strain DSM 17093 / CIP 108686 / LMG 22925 / RQ-24)</name>
    <dbReference type="NCBI Taxonomy" id="649638"/>
    <lineage>
        <taxon>Bacteria</taxon>
        <taxon>Thermotogati</taxon>
        <taxon>Deinococcota</taxon>
        <taxon>Deinococci</taxon>
        <taxon>Trueperales</taxon>
        <taxon>Trueperaceae</taxon>
        <taxon>Truepera</taxon>
    </lineage>
</organism>
<dbReference type="InterPro" id="IPR013321">
    <property type="entry name" value="Arc_rbn_hlx_hlx"/>
</dbReference>
<dbReference type="Gene3D" id="1.10.1220.10">
    <property type="entry name" value="Met repressor-like"/>
    <property type="match status" value="1"/>
</dbReference>
<dbReference type="STRING" id="649638.Trad_0939"/>
<evidence type="ECO:0000313" key="2">
    <source>
        <dbReference type="Proteomes" id="UP000000379"/>
    </source>
</evidence>
<evidence type="ECO:0000313" key="1">
    <source>
        <dbReference type="EMBL" id="ADI14071.1"/>
    </source>
</evidence>
<name>D7CUT0_TRURR</name>
<dbReference type="AlphaFoldDB" id="D7CUT0"/>
<gene>
    <name evidence="1" type="ordered locus">Trad_0939</name>
</gene>
<dbReference type="GO" id="GO:0006355">
    <property type="term" value="P:regulation of DNA-templated transcription"/>
    <property type="evidence" value="ECO:0007669"/>
    <property type="project" value="InterPro"/>
</dbReference>
<reference evidence="2" key="1">
    <citation type="submission" date="2010-05" db="EMBL/GenBank/DDBJ databases">
        <title>The complete genome of Truepera radiovictris DSM 17093.</title>
        <authorList>
            <consortium name="US DOE Joint Genome Institute (JGI-PGF)"/>
            <person name="Lucas S."/>
            <person name="Copeland A."/>
            <person name="Lapidus A."/>
            <person name="Glavina del Rio T."/>
            <person name="Dalin E."/>
            <person name="Tice H."/>
            <person name="Bruce D."/>
            <person name="Goodwin L."/>
            <person name="Pitluck S."/>
            <person name="Kyrpides N."/>
            <person name="Mavromatis K."/>
            <person name="Ovchinnikova G."/>
            <person name="Munk A.C."/>
            <person name="Detter J.C."/>
            <person name="Han C."/>
            <person name="Tapia R."/>
            <person name="Land M."/>
            <person name="Hauser L."/>
            <person name="Markowitz V."/>
            <person name="Cheng J.-F."/>
            <person name="Hugenholtz P."/>
            <person name="Woyke T."/>
            <person name="Wu D."/>
            <person name="Tindall B."/>
            <person name="Pomrenke H.G."/>
            <person name="Brambilla E."/>
            <person name="Klenk H.-P."/>
            <person name="Eisen J.A."/>
        </authorList>
    </citation>
    <scope>NUCLEOTIDE SEQUENCE [LARGE SCALE GENOMIC DNA]</scope>
    <source>
        <strain evidence="2">DSM 17093 / CIP 108686 / LMG 22925 / RQ-24</strain>
    </source>
</reference>
<evidence type="ECO:0008006" key="3">
    <source>
        <dbReference type="Google" id="ProtNLM"/>
    </source>
</evidence>
<sequence>METQNVTLRIPKALLKKAKQVAAERGTSMTALVIESLTRITSGNEAYNAAWERQQALMRSGRKLRHEGEAFASRETLHER</sequence>
<dbReference type="KEGG" id="tra:Trad_0939"/>
<accession>D7CUT0</accession>